<dbReference type="Proteomes" id="UP000827092">
    <property type="component" value="Unassembled WGS sequence"/>
</dbReference>
<organism evidence="2 3">
    <name type="scientific">Oedothorax gibbosus</name>
    <dbReference type="NCBI Taxonomy" id="931172"/>
    <lineage>
        <taxon>Eukaryota</taxon>
        <taxon>Metazoa</taxon>
        <taxon>Ecdysozoa</taxon>
        <taxon>Arthropoda</taxon>
        <taxon>Chelicerata</taxon>
        <taxon>Arachnida</taxon>
        <taxon>Araneae</taxon>
        <taxon>Araneomorphae</taxon>
        <taxon>Entelegynae</taxon>
        <taxon>Araneoidea</taxon>
        <taxon>Linyphiidae</taxon>
        <taxon>Erigoninae</taxon>
        <taxon>Oedothorax</taxon>
    </lineage>
</organism>
<sequence length="89" mass="9776">MTLDPFVPPWIRAWSVEWSSSRRKAMGRGEDAEIQFAETRMCPDILMRGRVEVSTGHHPLHTKEGRASAILGGGMPDGLTNGEGQTALE</sequence>
<evidence type="ECO:0000256" key="1">
    <source>
        <dbReference type="SAM" id="MobiDB-lite"/>
    </source>
</evidence>
<accession>A0AAV6UC48</accession>
<evidence type="ECO:0000313" key="2">
    <source>
        <dbReference type="EMBL" id="KAG8182112.1"/>
    </source>
</evidence>
<reference evidence="2 3" key="1">
    <citation type="journal article" date="2022" name="Nat. Ecol. Evol.">
        <title>A masculinizing supergene underlies an exaggerated male reproductive morph in a spider.</title>
        <authorList>
            <person name="Hendrickx F."/>
            <person name="De Corte Z."/>
            <person name="Sonet G."/>
            <person name="Van Belleghem S.M."/>
            <person name="Kostlbacher S."/>
            <person name="Vangestel C."/>
        </authorList>
    </citation>
    <scope>NUCLEOTIDE SEQUENCE [LARGE SCALE GENOMIC DNA]</scope>
    <source>
        <strain evidence="2">W744_W776</strain>
    </source>
</reference>
<protein>
    <submittedName>
        <fullName evidence="2">Uncharacterized protein</fullName>
    </submittedName>
</protein>
<keyword evidence="3" id="KW-1185">Reference proteome</keyword>
<feature type="region of interest" description="Disordered" evidence="1">
    <location>
        <begin position="55"/>
        <end position="89"/>
    </location>
</feature>
<dbReference type="AlphaFoldDB" id="A0AAV6UC48"/>
<gene>
    <name evidence="2" type="ORF">JTE90_018383</name>
</gene>
<proteinExistence type="predicted"/>
<comment type="caution">
    <text evidence="2">The sequence shown here is derived from an EMBL/GenBank/DDBJ whole genome shotgun (WGS) entry which is preliminary data.</text>
</comment>
<name>A0AAV6UC48_9ARAC</name>
<dbReference type="EMBL" id="JAFNEN010000480">
    <property type="protein sequence ID" value="KAG8182112.1"/>
    <property type="molecule type" value="Genomic_DNA"/>
</dbReference>
<evidence type="ECO:0000313" key="3">
    <source>
        <dbReference type="Proteomes" id="UP000827092"/>
    </source>
</evidence>